<dbReference type="AlphaFoldDB" id="Q7U3V5"/>
<dbReference type="KEGG" id="syw:SYNW2323"/>
<proteinExistence type="predicted"/>
<dbReference type="Proteomes" id="UP000001422">
    <property type="component" value="Chromosome"/>
</dbReference>
<dbReference type="eggNOG" id="COG3216">
    <property type="taxonomic scope" value="Bacteria"/>
</dbReference>
<keyword evidence="1" id="KW-0812">Transmembrane</keyword>
<evidence type="ECO:0000313" key="4">
    <source>
        <dbReference type="Proteomes" id="UP000001422"/>
    </source>
</evidence>
<feature type="transmembrane region" description="Helical" evidence="1">
    <location>
        <begin position="64"/>
        <end position="84"/>
    </location>
</feature>
<dbReference type="RefSeq" id="WP_011129176.1">
    <property type="nucleotide sequence ID" value="NC_005070.1"/>
</dbReference>
<keyword evidence="4" id="KW-1185">Reference proteome</keyword>
<feature type="domain" description="DUF2062" evidence="2">
    <location>
        <begin position="12"/>
        <end position="146"/>
    </location>
</feature>
<keyword evidence="1" id="KW-1133">Transmembrane helix</keyword>
<dbReference type="STRING" id="84588.SYNW2323"/>
<evidence type="ECO:0000256" key="1">
    <source>
        <dbReference type="SAM" id="Phobius"/>
    </source>
</evidence>
<dbReference type="PANTHER" id="PTHR40547:SF1">
    <property type="entry name" value="SLL0298 PROTEIN"/>
    <property type="match status" value="1"/>
</dbReference>
<dbReference type="EMBL" id="BX569695">
    <property type="protein sequence ID" value="CAE08838.1"/>
    <property type="molecule type" value="Genomic_DNA"/>
</dbReference>
<feature type="transmembrane region" description="Helical" evidence="1">
    <location>
        <begin position="120"/>
        <end position="143"/>
    </location>
</feature>
<dbReference type="PANTHER" id="PTHR40547">
    <property type="entry name" value="SLL0298 PROTEIN"/>
    <property type="match status" value="1"/>
</dbReference>
<evidence type="ECO:0000313" key="3">
    <source>
        <dbReference type="EMBL" id="CAE08838.1"/>
    </source>
</evidence>
<keyword evidence="1" id="KW-0472">Membrane</keyword>
<reference evidence="3 4" key="1">
    <citation type="journal article" date="2003" name="Nature">
        <title>The genome of a motile marine Synechococcus.</title>
        <authorList>
            <person name="Palenik B."/>
            <person name="Brahamsha B."/>
            <person name="Larimer F."/>
            <person name="Land M."/>
            <person name="Hauser L."/>
            <person name="Chain P."/>
            <person name="Lamerdin J."/>
            <person name="Regala W."/>
            <person name="Allen E.A."/>
            <person name="McCarren J."/>
            <person name="Paulsen I."/>
            <person name="Dufresne A."/>
            <person name="Partensky F."/>
            <person name="Webb E."/>
            <person name="Waterbury J."/>
        </authorList>
    </citation>
    <scope>NUCLEOTIDE SEQUENCE [LARGE SCALE GENOMIC DNA]</scope>
    <source>
        <strain evidence="3 4">WH8102</strain>
    </source>
</reference>
<protein>
    <recommendedName>
        <fullName evidence="2">DUF2062 domain-containing protein</fullName>
    </recommendedName>
</protein>
<accession>Q7U3V5</accession>
<gene>
    <name evidence="3" type="ordered locus">SYNW2323</name>
</gene>
<feature type="transmembrane region" description="Helical" evidence="1">
    <location>
        <begin position="33"/>
        <end position="57"/>
    </location>
</feature>
<sequence length="150" mass="16582">MQRLLQTNRERLRRGLQWLWEQEGTPGQRARGLAAGVFCGCFPFFGLQIVLSIGVASLTRGNHLLAAAGTLVSNPITYVPLYWFNFVVGSRLLGPLAGTDLDDVNRSNLWDQGWDVLQRLLLGSTLVGGLMALLLGLLAYLLFQRRPSIS</sequence>
<dbReference type="Pfam" id="PF09835">
    <property type="entry name" value="DUF2062"/>
    <property type="match status" value="1"/>
</dbReference>
<evidence type="ECO:0000259" key="2">
    <source>
        <dbReference type="Pfam" id="PF09835"/>
    </source>
</evidence>
<name>Q7U3V5_PARMW</name>
<organism evidence="3 4">
    <name type="scientific">Parasynechococcus marenigrum (strain WH8102)</name>
    <dbReference type="NCBI Taxonomy" id="84588"/>
    <lineage>
        <taxon>Bacteria</taxon>
        <taxon>Bacillati</taxon>
        <taxon>Cyanobacteriota</taxon>
        <taxon>Cyanophyceae</taxon>
        <taxon>Synechococcales</taxon>
        <taxon>Prochlorococcaceae</taxon>
        <taxon>Parasynechococcus</taxon>
        <taxon>Parasynechococcus marenigrum</taxon>
    </lineage>
</organism>
<dbReference type="HOGENOM" id="CLU_102912_1_0_3"/>
<dbReference type="InterPro" id="IPR018639">
    <property type="entry name" value="DUF2062"/>
</dbReference>